<gene>
    <name evidence="2" type="ORF">GV832_16150</name>
</gene>
<feature type="region of interest" description="Disordered" evidence="1">
    <location>
        <begin position="59"/>
        <end position="102"/>
    </location>
</feature>
<comment type="caution">
    <text evidence="2">The sequence shown here is derived from an EMBL/GenBank/DDBJ whole genome shotgun (WGS) entry which is preliminary data.</text>
</comment>
<evidence type="ECO:0000313" key="3">
    <source>
        <dbReference type="Proteomes" id="UP001193501"/>
    </source>
</evidence>
<dbReference type="AlphaFoldDB" id="A0AAE5BVM6"/>
<feature type="compositionally biased region" description="Low complexity" evidence="1">
    <location>
        <begin position="79"/>
        <end position="92"/>
    </location>
</feature>
<evidence type="ECO:0000256" key="1">
    <source>
        <dbReference type="SAM" id="MobiDB-lite"/>
    </source>
</evidence>
<accession>A0AAE5BVM6</accession>
<dbReference type="RefSeq" id="WP_168775919.1">
    <property type="nucleotide sequence ID" value="NZ_JAABNR010000017.1"/>
</dbReference>
<reference evidence="2" key="1">
    <citation type="submission" date="2020-01" db="EMBL/GenBank/DDBJ databases">
        <authorList>
            <person name="Chen W.-M."/>
        </authorList>
    </citation>
    <scope>NUCLEOTIDE SEQUENCE</scope>
    <source>
        <strain evidence="2">CYK-10</strain>
    </source>
</reference>
<sequence length="222" mass="22764">MRFLLPLFLLAVPVEAQPTEGPAARLMEAHRLAALGETARDPVLLFAAARLMQGLQLTETPLSPADPTTSAEPSTEGSAEPTPDPAATVPDPAKAPPLPGQLSAPALFDAARALAPEDSALREAITLAASEIPPPPALLQVSLHSQEGSQSFALPLPGGSPVQIGLLRLKGALSYSLSAPDGMVLCQDASTSAASLCTVTLPESQTLTLTTTGTADWLLAQP</sequence>
<feature type="compositionally biased region" description="Polar residues" evidence="1">
    <location>
        <begin position="59"/>
        <end position="77"/>
    </location>
</feature>
<evidence type="ECO:0000313" key="2">
    <source>
        <dbReference type="EMBL" id="NBZ89121.1"/>
    </source>
</evidence>
<dbReference type="EMBL" id="JAABNR010000017">
    <property type="protein sequence ID" value="NBZ89121.1"/>
    <property type="molecule type" value="Genomic_DNA"/>
</dbReference>
<dbReference type="Proteomes" id="UP001193501">
    <property type="component" value="Unassembled WGS sequence"/>
</dbReference>
<organism evidence="2 3">
    <name type="scientific">Stagnihabitans tardus</name>
    <dbReference type="NCBI Taxonomy" id="2699202"/>
    <lineage>
        <taxon>Bacteria</taxon>
        <taxon>Pseudomonadati</taxon>
        <taxon>Pseudomonadota</taxon>
        <taxon>Alphaproteobacteria</taxon>
        <taxon>Rhodobacterales</taxon>
        <taxon>Paracoccaceae</taxon>
        <taxon>Stagnihabitans</taxon>
    </lineage>
</organism>
<keyword evidence="3" id="KW-1185">Reference proteome</keyword>
<name>A0AAE5BVM6_9RHOB</name>
<proteinExistence type="predicted"/>
<protein>
    <submittedName>
        <fullName evidence="2">Uncharacterized protein</fullName>
    </submittedName>
</protein>